<dbReference type="InterPro" id="IPR013783">
    <property type="entry name" value="Ig-like_fold"/>
</dbReference>
<dbReference type="InterPro" id="IPR015919">
    <property type="entry name" value="Cadherin-like_sf"/>
</dbReference>
<dbReference type="GO" id="GO:0005509">
    <property type="term" value="F:calcium ion binding"/>
    <property type="evidence" value="ECO:0007669"/>
    <property type="project" value="InterPro"/>
</dbReference>
<dbReference type="InterPro" id="IPR049804">
    <property type="entry name" value="Choice_anch_L"/>
</dbReference>
<dbReference type="Pfam" id="PF00353">
    <property type="entry name" value="HemolysinCabind"/>
    <property type="match status" value="5"/>
</dbReference>
<evidence type="ECO:0000256" key="2">
    <source>
        <dbReference type="ARBA" id="ARBA00022525"/>
    </source>
</evidence>
<sequence length="938" mass="92227">MPTFTVVDQAQIDANPTSVTNAFFPSSPGISLDAASLAIVHGTSSISFYDGSLAPLGIGAGLLITSGTVPGTANTVPDFGQDNQMVGDADLDAVVNTVFATSSFDATSIAFNFTVSDPSITGISFKVVFGTDEYPEWVDQFVDIGVVMVNGTNVAYFGNDPAAPLSVIGSNLAAGYFLDNQDGHLPIEYDGVSNVLTVFAPVHQGVNTLKIAIGDTGDHILDSGLFISGLTGTTTPVSGVSLDVTGTAGNDVTQGTGASENIAALAGNDSVNAAGGDDVVAGGTGDDTMAGGTGNDFLDGGDGSDVAVFSGASSDYQVSLESDGSYQVKDLAGLDGTDTVKNVESLEFSDGAFAPSAMVNGGAGIVGTAHDDVISLTVAPPLQPLATDAADTVSAGAGDDRITTGGGDDVIHTGADKDQVWAGAGDDTIYVDQGGDEIWGDAGTDTVVFSGASGDYLIAKTGDGYAVTDQRAGAPDGTTQLVGVEQAAFSDKTITLGAAAPVNHPPVISGPVTAAATEDGAAVGLNALANASDPDAGAVLTVVNVPTSLPAGVTYDAVTSTFTLDPANAAYQALGQGQQTTVTVNYGVSDGAATTAAQAVFTVTGVDDAPVVAAPIADAAGQVGQAFSLTLAQGVFSDVEGDVLTLKAGLADGSALPAWLTFDAATGAFSGAPTAAGTYAIQVTATDPSGLSAADVFTLTVAPPAGLNLTGTAGADVLTGAATDDTLSGLAGADSLTGGAGNDLLDGGAGGDKLDGGAGIDTATYASATAGVTVSLAITKVQDTLGAGKDTLVNIENLFGSAFADKLTGAGSANALSGGAGADTLTGAGGADLLTGGTGADRFVFALADSATGARDTILDFSHAEGDRIDLTAIDAVAGGKDQAFTLVSAFSHKAGELVSVFETDHYVVQGDVNGDAVADFAINVYSPTALVAGDFLL</sequence>
<dbReference type="InterPro" id="IPR011049">
    <property type="entry name" value="Serralysin-like_metalloprot_C"/>
</dbReference>
<dbReference type="NCBIfam" id="NF038133">
    <property type="entry name" value="choice_anch_L"/>
    <property type="match status" value="1"/>
</dbReference>
<keyword evidence="2" id="KW-0964">Secreted</keyword>
<dbReference type="Pfam" id="PF05345">
    <property type="entry name" value="He_PIG"/>
    <property type="match status" value="1"/>
</dbReference>
<dbReference type="PANTHER" id="PTHR38340:SF1">
    <property type="entry name" value="S-LAYER PROTEIN"/>
    <property type="match status" value="1"/>
</dbReference>
<comment type="subcellular location">
    <subcellularLocation>
        <location evidence="1">Secreted</location>
    </subcellularLocation>
</comment>
<dbReference type="InterPro" id="IPR050557">
    <property type="entry name" value="RTX_toxin/Mannuronan_C5-epim"/>
</dbReference>
<dbReference type="OrthoDB" id="7202227at2"/>
<dbReference type="GO" id="GO:0005576">
    <property type="term" value="C:extracellular region"/>
    <property type="evidence" value="ECO:0007669"/>
    <property type="project" value="UniProtKB-SubCell"/>
</dbReference>
<dbReference type="InterPro" id="IPR001343">
    <property type="entry name" value="Hemolysn_Ca-bd"/>
</dbReference>
<evidence type="ECO:0000313" key="6">
    <source>
        <dbReference type="Proteomes" id="UP000249254"/>
    </source>
</evidence>
<evidence type="ECO:0000313" key="5">
    <source>
        <dbReference type="EMBL" id="RAK51831.1"/>
    </source>
</evidence>
<reference evidence="6" key="1">
    <citation type="submission" date="2018-05" db="EMBL/GenBank/DDBJ databases">
        <authorList>
            <person name="Li X."/>
        </authorList>
    </citation>
    <scope>NUCLEOTIDE SEQUENCE [LARGE SCALE GENOMIC DNA]</scope>
    <source>
        <strain evidence="6">LX32</strain>
    </source>
</reference>
<dbReference type="GO" id="GO:0016020">
    <property type="term" value="C:membrane"/>
    <property type="evidence" value="ECO:0007669"/>
    <property type="project" value="InterPro"/>
</dbReference>
<dbReference type="AlphaFoldDB" id="A0A328AB36"/>
<keyword evidence="6" id="KW-1185">Reference proteome</keyword>
<dbReference type="Proteomes" id="UP000249254">
    <property type="component" value="Unassembled WGS sequence"/>
</dbReference>
<dbReference type="EMBL" id="QFYQ01000002">
    <property type="protein sequence ID" value="RAK51831.1"/>
    <property type="molecule type" value="Genomic_DNA"/>
</dbReference>
<accession>A0A328AB36</accession>
<dbReference type="NCBIfam" id="TIGR01965">
    <property type="entry name" value="VCBS_repeat"/>
    <property type="match status" value="1"/>
</dbReference>
<dbReference type="SUPFAM" id="SSF49313">
    <property type="entry name" value="Cadherin-like"/>
    <property type="match status" value="1"/>
</dbReference>
<dbReference type="PROSITE" id="PS00330">
    <property type="entry name" value="HEMOLYSIN_CALCIUM"/>
    <property type="match status" value="4"/>
</dbReference>
<dbReference type="SMART" id="SM00736">
    <property type="entry name" value="CADG"/>
    <property type="match status" value="1"/>
</dbReference>
<dbReference type="InterPro" id="IPR010221">
    <property type="entry name" value="VCBS_dom"/>
</dbReference>
<dbReference type="PANTHER" id="PTHR38340">
    <property type="entry name" value="S-LAYER PROTEIN"/>
    <property type="match status" value="1"/>
</dbReference>
<proteinExistence type="predicted"/>
<comment type="caution">
    <text evidence="5">The sequence shown here is derived from an EMBL/GenBank/DDBJ whole genome shotgun (WGS) entry which is preliminary data.</text>
</comment>
<feature type="region of interest" description="Disordered" evidence="3">
    <location>
        <begin position="393"/>
        <end position="413"/>
    </location>
</feature>
<feature type="domain" description="Dystroglycan-type cadherin-like" evidence="4">
    <location>
        <begin position="611"/>
        <end position="708"/>
    </location>
</feature>
<evidence type="ECO:0000259" key="4">
    <source>
        <dbReference type="SMART" id="SM00736"/>
    </source>
</evidence>
<dbReference type="Gene3D" id="2.60.40.10">
    <property type="entry name" value="Immunoglobulins"/>
    <property type="match status" value="1"/>
</dbReference>
<dbReference type="RefSeq" id="WP_111530393.1">
    <property type="nucleotide sequence ID" value="NZ_JBHRSG010000003.1"/>
</dbReference>
<dbReference type="InterPro" id="IPR018511">
    <property type="entry name" value="Hemolysin-typ_Ca-bd_CS"/>
</dbReference>
<evidence type="ECO:0000256" key="3">
    <source>
        <dbReference type="SAM" id="MobiDB-lite"/>
    </source>
</evidence>
<gene>
    <name evidence="5" type="ORF">DJ017_18615</name>
</gene>
<protein>
    <recommendedName>
        <fullName evidence="4">Dystroglycan-type cadherin-like domain-containing protein</fullName>
    </recommendedName>
</protein>
<dbReference type="SUPFAM" id="SSF51120">
    <property type="entry name" value="beta-Roll"/>
    <property type="match status" value="4"/>
</dbReference>
<dbReference type="InterPro" id="IPR006644">
    <property type="entry name" value="Cadg"/>
</dbReference>
<dbReference type="Gene3D" id="2.150.10.10">
    <property type="entry name" value="Serralysin-like metalloprotease, C-terminal"/>
    <property type="match status" value="3"/>
</dbReference>
<organism evidence="5 6">
    <name type="scientific">Phenylobacterium soli</name>
    <dbReference type="NCBI Taxonomy" id="2170551"/>
    <lineage>
        <taxon>Bacteria</taxon>
        <taxon>Pseudomonadati</taxon>
        <taxon>Pseudomonadota</taxon>
        <taxon>Alphaproteobacteria</taxon>
        <taxon>Caulobacterales</taxon>
        <taxon>Caulobacteraceae</taxon>
        <taxon>Phenylobacterium</taxon>
    </lineage>
</organism>
<evidence type="ECO:0000256" key="1">
    <source>
        <dbReference type="ARBA" id="ARBA00004613"/>
    </source>
</evidence>
<dbReference type="PRINTS" id="PR00313">
    <property type="entry name" value="CABNDNGRPT"/>
</dbReference>
<name>A0A328AB36_9CAUL</name>